<dbReference type="GO" id="GO:0000166">
    <property type="term" value="F:nucleotide binding"/>
    <property type="evidence" value="ECO:0007669"/>
    <property type="project" value="InterPro"/>
</dbReference>
<dbReference type="Proteomes" id="UP000185544">
    <property type="component" value="Chromosome"/>
</dbReference>
<feature type="domain" description="Gfo/Idh/MocA-like oxidoreductase N-terminal" evidence="1">
    <location>
        <begin position="3"/>
        <end position="126"/>
    </location>
</feature>
<name>A0A1L6MZ98_9BACT</name>
<dbReference type="OrthoDB" id="9815825at2"/>
<evidence type="ECO:0000313" key="3">
    <source>
        <dbReference type="EMBL" id="APS00842.1"/>
    </source>
</evidence>
<sequence length="318" mass="36441">MKNFVLLGVAGHVAARHLEAIRKSGHRVIAAADPKDSVGILDQYDFDVHFFTETERLDRHLEKLRQRNPSEGAHYVSVCSPNYLHDAHCRLGLRLQADVICEKPIVINPSNLDSLERLEEETEKQIYPILQLRYHPQLQKIHKITRAEKPPQKHEVLLTYITPRGRWYHISWKGSEEKSGGLLTNIGIHIFDILLWLFGDVETYQVHHLDKNRVAGFLELKSAHVHWFLSIAKEDVEQTGTPPSARPLRSLILDGEEIIDVSTGFEHLHLQAYQAILKGEGLSLQQSRPSIELAYRLRHAPLHSNHSPTHPFLKQKGF</sequence>
<dbReference type="InterPro" id="IPR036291">
    <property type="entry name" value="NAD(P)-bd_dom_sf"/>
</dbReference>
<evidence type="ECO:0000259" key="2">
    <source>
        <dbReference type="Pfam" id="PF02894"/>
    </source>
</evidence>
<dbReference type="Pfam" id="PF01408">
    <property type="entry name" value="GFO_IDH_MocA"/>
    <property type="match status" value="1"/>
</dbReference>
<dbReference type="InterPro" id="IPR004104">
    <property type="entry name" value="Gfo/Idh/MocA-like_OxRdtase_C"/>
</dbReference>
<evidence type="ECO:0000259" key="1">
    <source>
        <dbReference type="Pfam" id="PF01408"/>
    </source>
</evidence>
<dbReference type="PANTHER" id="PTHR43249">
    <property type="entry name" value="UDP-N-ACETYL-2-AMINO-2-DEOXY-D-GLUCURONATE OXIDASE"/>
    <property type="match status" value="1"/>
</dbReference>
<dbReference type="Pfam" id="PF02894">
    <property type="entry name" value="GFO_IDH_MocA_C"/>
    <property type="match status" value="1"/>
</dbReference>
<dbReference type="InterPro" id="IPR000683">
    <property type="entry name" value="Gfo/Idh/MocA-like_OxRdtase_N"/>
</dbReference>
<accession>A0A1L6MZ98</accession>
<dbReference type="SUPFAM" id="SSF51735">
    <property type="entry name" value="NAD(P)-binding Rossmann-fold domains"/>
    <property type="match status" value="1"/>
</dbReference>
<reference evidence="3 4" key="1">
    <citation type="submission" date="2016-08" db="EMBL/GenBank/DDBJ databases">
        <title>Identification and validation of antigenic proteins from Pajaroellobacter abortibovis using de-novo genome sequence assembly and reverse vaccinology.</title>
        <authorList>
            <person name="Welly B.T."/>
            <person name="Miller M.R."/>
            <person name="Stott J.L."/>
            <person name="Blanchard M.T."/>
            <person name="Islas-Trejo A.D."/>
            <person name="O'Rourke S.M."/>
            <person name="Young A.E."/>
            <person name="Medrano J.F."/>
            <person name="Van Eenennaam A.L."/>
        </authorList>
    </citation>
    <scope>NUCLEOTIDE SEQUENCE [LARGE SCALE GENOMIC DNA]</scope>
    <source>
        <strain evidence="3 4">BTF92-0548A/99-0131</strain>
    </source>
</reference>
<evidence type="ECO:0000313" key="4">
    <source>
        <dbReference type="Proteomes" id="UP000185544"/>
    </source>
</evidence>
<dbReference type="KEGG" id="pabo:BCY86_02080"/>
<dbReference type="AlphaFoldDB" id="A0A1L6MZ98"/>
<organism evidence="3 4">
    <name type="scientific">Pajaroellobacter abortibovis</name>
    <dbReference type="NCBI Taxonomy" id="1882918"/>
    <lineage>
        <taxon>Bacteria</taxon>
        <taxon>Pseudomonadati</taxon>
        <taxon>Myxococcota</taxon>
        <taxon>Polyangia</taxon>
        <taxon>Polyangiales</taxon>
        <taxon>Polyangiaceae</taxon>
    </lineage>
</organism>
<dbReference type="InterPro" id="IPR052515">
    <property type="entry name" value="Gfo/Idh/MocA_Oxidoreductase"/>
</dbReference>
<dbReference type="STRING" id="1882918.BCY86_02080"/>
<keyword evidence="4" id="KW-1185">Reference proteome</keyword>
<feature type="domain" description="Gfo/Idh/MocA-like oxidoreductase C-terminal" evidence="2">
    <location>
        <begin position="159"/>
        <end position="208"/>
    </location>
</feature>
<dbReference type="EMBL" id="CP016908">
    <property type="protein sequence ID" value="APS00842.1"/>
    <property type="molecule type" value="Genomic_DNA"/>
</dbReference>
<dbReference type="Gene3D" id="3.30.360.10">
    <property type="entry name" value="Dihydrodipicolinate Reductase, domain 2"/>
    <property type="match status" value="1"/>
</dbReference>
<protein>
    <submittedName>
        <fullName evidence="3">Oxidoreductase</fullName>
    </submittedName>
</protein>
<dbReference type="PANTHER" id="PTHR43249:SF1">
    <property type="entry name" value="D-GLUCOSIDE 3-DEHYDROGENASE"/>
    <property type="match status" value="1"/>
</dbReference>
<dbReference type="SUPFAM" id="SSF55347">
    <property type="entry name" value="Glyceraldehyde-3-phosphate dehydrogenase-like, C-terminal domain"/>
    <property type="match status" value="1"/>
</dbReference>
<dbReference type="Gene3D" id="3.40.50.720">
    <property type="entry name" value="NAD(P)-binding Rossmann-like Domain"/>
    <property type="match status" value="1"/>
</dbReference>
<proteinExistence type="predicted"/>
<gene>
    <name evidence="3" type="ORF">BCY86_02080</name>
</gene>